<feature type="region of interest" description="Disordered" evidence="14">
    <location>
        <begin position="638"/>
        <end position="698"/>
    </location>
</feature>
<keyword evidence="7" id="KW-0325">Glycoprotein</keyword>
<dbReference type="STRING" id="1051890.A0A3N4LGT6"/>
<dbReference type="AlphaFoldDB" id="A0A3N4LGT6"/>
<dbReference type="GO" id="GO:0008466">
    <property type="term" value="F:glycogenin glucosyltransferase activity"/>
    <property type="evidence" value="ECO:0007669"/>
    <property type="project" value="UniProtKB-EC"/>
</dbReference>
<sequence>MAQGDVYATLLTNDLYLPGAMVLAHALKNGGVRDGVTVPGTSKKLAVLVGEGRLSRESLDELANLFDYIIPVPIISGTAHGNLQLLGRLELNETFTKINLWKQTQFNKIVYLDADILPIVPPDELFEIDAAFAASPDIGWPDCFNSGVMLLKPSQESYEELLRLVQSGQSFDGADQGLLNTHFEGKWHRLPFTYNCTPSASYQYTPAYRHFGSKVSMVHFIGANKPWGHRADNYDSMSFGEHVQNWWNVWDKHYVPKGSEKTTSWSHYKQPTPTGSMTATHEEIAHWTPPPPTIVSGTQQHEGKNQSQEDRSATPTPQSVAATTQPASEPAPVVVLRHEVAPHRPIATGVYEDQPSNKPGPPQEEFQKTWGVPSNISSPIIPILQQSAMRPHYQHDAPFKVEDPTRPSTPQSTRPPPTFDHNTSYQPTFVVGGTSYVHRSEDPYTEDIQPDDEASQVSPEPTYVPPFEAPMSEWDPARSPPPANSSPEAYNITFQTYKNEWDTISTDVQKKNISQKNRHQERYSTRPAQEEPPPQIPVYQVPGVKPVFPWELRAQPPTRVWADDPMPGDQTHESDSEGIGSDDDDESTASFEELDDEGMSDTDSVAERMSWGDFGVNQWDAIPAISKYVSALQRHNPQFKPDHMDLMQQDPFYDERPPLPLIPKPLRRRNLRGSSQRQWGYPSAAGIPPPDKWDPSAKLDDLRQLPVSFLQRQTKRQVSGEQNQQWYYTLHDTPPNNFRGDSTRSKKSPTSRDAQADGPKIFYDKETQWEQMAGWTVDVGTQTERKEERGFYEEEVGVVD</sequence>
<dbReference type="Gene3D" id="3.90.550.10">
    <property type="entry name" value="Spore Coat Polysaccharide Biosynthesis Protein SpsA, Chain A"/>
    <property type="match status" value="1"/>
</dbReference>
<dbReference type="SUPFAM" id="SSF53448">
    <property type="entry name" value="Nucleotide-diphospho-sugar transferases"/>
    <property type="match status" value="1"/>
</dbReference>
<evidence type="ECO:0000256" key="10">
    <source>
        <dbReference type="ARBA" id="ARBA00038934"/>
    </source>
</evidence>
<dbReference type="GO" id="GO:0005737">
    <property type="term" value="C:cytoplasm"/>
    <property type="evidence" value="ECO:0007669"/>
    <property type="project" value="UniProtKB-SubCell"/>
</dbReference>
<feature type="region of interest" description="Disordered" evidence="14">
    <location>
        <begin position="397"/>
        <end position="489"/>
    </location>
</feature>
<proteinExistence type="inferred from homology"/>
<evidence type="ECO:0000256" key="14">
    <source>
        <dbReference type="SAM" id="MobiDB-lite"/>
    </source>
</evidence>
<accession>A0A3N4LGT6</accession>
<evidence type="ECO:0000256" key="7">
    <source>
        <dbReference type="ARBA" id="ARBA00023180"/>
    </source>
</evidence>
<comment type="catalytic activity">
    <reaction evidence="11">
        <text>[1,4-alpha-D-glucosyl](n)-L-tyrosyl-[glycogenin] + UDP-alpha-D-glucose = [1,4-alpha-D-glucosyl](n+1)-L-tyrosyl-[glycogenin] + UDP + H(+)</text>
        <dbReference type="Rhea" id="RHEA:56560"/>
        <dbReference type="Rhea" id="RHEA-COMP:14606"/>
        <dbReference type="Rhea" id="RHEA-COMP:14607"/>
        <dbReference type="ChEBI" id="CHEBI:15378"/>
        <dbReference type="ChEBI" id="CHEBI:58223"/>
        <dbReference type="ChEBI" id="CHEBI:58885"/>
        <dbReference type="ChEBI" id="CHEBI:140574"/>
        <dbReference type="EC" id="2.4.1.186"/>
    </reaction>
</comment>
<dbReference type="EC" id="2.4.1.186" evidence="10"/>
<dbReference type="PANTHER" id="PTHR11183">
    <property type="entry name" value="GLYCOGENIN SUBFAMILY MEMBER"/>
    <property type="match status" value="1"/>
</dbReference>
<dbReference type="CDD" id="cd02537">
    <property type="entry name" value="GT8_Glycogenin"/>
    <property type="match status" value="1"/>
</dbReference>
<evidence type="ECO:0000256" key="12">
    <source>
        <dbReference type="ARBA" id="ARBA00052293"/>
    </source>
</evidence>
<dbReference type="GO" id="GO:0005978">
    <property type="term" value="P:glycogen biosynthetic process"/>
    <property type="evidence" value="ECO:0007669"/>
    <property type="project" value="UniProtKB-KW"/>
</dbReference>
<comment type="function">
    <text evidence="13">Self-glucosylating initiator of glycogen synthesis. It catalyzes the formation of a short alpha (1,4)-glucosyl chain covalently attached via a glucose 1-O-tyrosyl linkage to internal tyrosine residues and these chains act as primers for the elongation reaction catalyzed by glycogen synthase.</text>
</comment>
<feature type="compositionally biased region" description="Polar residues" evidence="14">
    <location>
        <begin position="712"/>
        <end position="727"/>
    </location>
</feature>
<feature type="compositionally biased region" description="Basic and acidic residues" evidence="14">
    <location>
        <begin position="301"/>
        <end position="312"/>
    </location>
</feature>
<keyword evidence="6" id="KW-0320">Glycogen biosynthesis</keyword>
<keyword evidence="4 15" id="KW-0808">Transferase</keyword>
<evidence type="ECO:0000313" key="16">
    <source>
        <dbReference type="Proteomes" id="UP000267821"/>
    </source>
</evidence>
<protein>
    <recommendedName>
        <fullName evidence="10">glycogenin glucosyltransferase</fullName>
        <ecNumber evidence="10">2.4.1.186</ecNumber>
    </recommendedName>
</protein>
<feature type="compositionally biased region" description="Acidic residues" evidence="14">
    <location>
        <begin position="580"/>
        <end position="600"/>
    </location>
</feature>
<evidence type="ECO:0000256" key="5">
    <source>
        <dbReference type="ARBA" id="ARBA00022723"/>
    </source>
</evidence>
<evidence type="ECO:0000256" key="6">
    <source>
        <dbReference type="ARBA" id="ARBA00023056"/>
    </source>
</evidence>
<feature type="region of interest" description="Disordered" evidence="14">
    <location>
        <begin position="286"/>
        <end position="332"/>
    </location>
</feature>
<comment type="cofactor">
    <cofactor evidence="1">
        <name>Mn(2+)</name>
        <dbReference type="ChEBI" id="CHEBI:29035"/>
    </cofactor>
</comment>
<evidence type="ECO:0000256" key="3">
    <source>
        <dbReference type="ARBA" id="ARBA00022490"/>
    </source>
</evidence>
<evidence type="ECO:0000256" key="1">
    <source>
        <dbReference type="ARBA" id="ARBA00001936"/>
    </source>
</evidence>
<evidence type="ECO:0000256" key="9">
    <source>
        <dbReference type="ARBA" id="ARBA00038162"/>
    </source>
</evidence>
<comment type="subcellular location">
    <subcellularLocation>
        <location evidence="2">Cytoplasm</location>
    </subcellularLocation>
</comment>
<evidence type="ECO:0000313" key="15">
    <source>
        <dbReference type="EMBL" id="RPB21946.1"/>
    </source>
</evidence>
<feature type="region of interest" description="Disordered" evidence="14">
    <location>
        <begin position="349"/>
        <end position="373"/>
    </location>
</feature>
<keyword evidence="8" id="KW-0464">Manganese</keyword>
<dbReference type="Proteomes" id="UP000267821">
    <property type="component" value="Unassembled WGS sequence"/>
</dbReference>
<feature type="compositionally biased region" description="Polar residues" evidence="14">
    <location>
        <begin position="313"/>
        <end position="327"/>
    </location>
</feature>
<dbReference type="InterPro" id="IPR002495">
    <property type="entry name" value="Glyco_trans_8"/>
</dbReference>
<dbReference type="OrthoDB" id="2014201at2759"/>
<evidence type="ECO:0000256" key="13">
    <source>
        <dbReference type="ARBA" id="ARBA00057883"/>
    </source>
</evidence>
<evidence type="ECO:0000256" key="4">
    <source>
        <dbReference type="ARBA" id="ARBA00022679"/>
    </source>
</evidence>
<feature type="region of interest" description="Disordered" evidence="14">
    <location>
        <begin position="712"/>
        <end position="759"/>
    </location>
</feature>
<feature type="compositionally biased region" description="Acidic residues" evidence="14">
    <location>
        <begin position="443"/>
        <end position="454"/>
    </location>
</feature>
<dbReference type="InterPro" id="IPR050587">
    <property type="entry name" value="GNT1/Glycosyltrans_8"/>
</dbReference>
<reference evidence="15 16" key="1">
    <citation type="journal article" date="2018" name="Nat. Ecol. Evol.">
        <title>Pezizomycetes genomes reveal the molecular basis of ectomycorrhizal truffle lifestyle.</title>
        <authorList>
            <person name="Murat C."/>
            <person name="Payen T."/>
            <person name="Noel B."/>
            <person name="Kuo A."/>
            <person name="Morin E."/>
            <person name="Chen J."/>
            <person name="Kohler A."/>
            <person name="Krizsan K."/>
            <person name="Balestrini R."/>
            <person name="Da Silva C."/>
            <person name="Montanini B."/>
            <person name="Hainaut M."/>
            <person name="Levati E."/>
            <person name="Barry K.W."/>
            <person name="Belfiori B."/>
            <person name="Cichocki N."/>
            <person name="Clum A."/>
            <person name="Dockter R.B."/>
            <person name="Fauchery L."/>
            <person name="Guy J."/>
            <person name="Iotti M."/>
            <person name="Le Tacon F."/>
            <person name="Lindquist E.A."/>
            <person name="Lipzen A."/>
            <person name="Malagnac F."/>
            <person name="Mello A."/>
            <person name="Molinier V."/>
            <person name="Miyauchi S."/>
            <person name="Poulain J."/>
            <person name="Riccioni C."/>
            <person name="Rubini A."/>
            <person name="Sitrit Y."/>
            <person name="Splivallo R."/>
            <person name="Traeger S."/>
            <person name="Wang M."/>
            <person name="Zifcakova L."/>
            <person name="Wipf D."/>
            <person name="Zambonelli A."/>
            <person name="Paolocci F."/>
            <person name="Nowrousian M."/>
            <person name="Ottonello S."/>
            <person name="Baldrian P."/>
            <person name="Spatafora J.W."/>
            <person name="Henrissat B."/>
            <person name="Nagy L.G."/>
            <person name="Aury J.M."/>
            <person name="Wincker P."/>
            <person name="Grigoriev I.V."/>
            <person name="Bonfante P."/>
            <person name="Martin F.M."/>
        </authorList>
    </citation>
    <scope>NUCLEOTIDE SEQUENCE [LARGE SCALE GENOMIC DNA]</scope>
    <source>
        <strain evidence="15 16">ATCC MYA-4762</strain>
    </source>
</reference>
<evidence type="ECO:0000256" key="8">
    <source>
        <dbReference type="ARBA" id="ARBA00023211"/>
    </source>
</evidence>
<keyword evidence="5" id="KW-0479">Metal-binding</keyword>
<dbReference type="GO" id="GO:0046872">
    <property type="term" value="F:metal ion binding"/>
    <property type="evidence" value="ECO:0007669"/>
    <property type="project" value="UniProtKB-KW"/>
</dbReference>
<organism evidence="15 16">
    <name type="scientific">Terfezia boudieri ATCC MYA-4762</name>
    <dbReference type="NCBI Taxonomy" id="1051890"/>
    <lineage>
        <taxon>Eukaryota</taxon>
        <taxon>Fungi</taxon>
        <taxon>Dikarya</taxon>
        <taxon>Ascomycota</taxon>
        <taxon>Pezizomycotina</taxon>
        <taxon>Pezizomycetes</taxon>
        <taxon>Pezizales</taxon>
        <taxon>Pezizaceae</taxon>
        <taxon>Terfezia</taxon>
    </lineage>
</organism>
<name>A0A3N4LGT6_9PEZI</name>
<comment type="catalytic activity">
    <reaction evidence="12">
        <text>L-tyrosyl-[glycogenin] + UDP-alpha-D-glucose = alpha-D-glucosyl-L-tyrosyl-[glycogenin] + UDP + H(+)</text>
        <dbReference type="Rhea" id="RHEA:23360"/>
        <dbReference type="Rhea" id="RHEA-COMP:14604"/>
        <dbReference type="Rhea" id="RHEA-COMP:14605"/>
        <dbReference type="ChEBI" id="CHEBI:15378"/>
        <dbReference type="ChEBI" id="CHEBI:46858"/>
        <dbReference type="ChEBI" id="CHEBI:58223"/>
        <dbReference type="ChEBI" id="CHEBI:58885"/>
        <dbReference type="ChEBI" id="CHEBI:140573"/>
        <dbReference type="EC" id="2.4.1.186"/>
    </reaction>
</comment>
<dbReference type="InParanoid" id="A0A3N4LGT6"/>
<evidence type="ECO:0000256" key="11">
    <source>
        <dbReference type="ARBA" id="ARBA00050886"/>
    </source>
</evidence>
<evidence type="ECO:0000256" key="2">
    <source>
        <dbReference type="ARBA" id="ARBA00004496"/>
    </source>
</evidence>
<keyword evidence="16" id="KW-1185">Reference proteome</keyword>
<feature type="region of interest" description="Disordered" evidence="14">
    <location>
        <begin position="556"/>
        <end position="606"/>
    </location>
</feature>
<feature type="region of interest" description="Disordered" evidence="14">
    <location>
        <begin position="508"/>
        <end position="540"/>
    </location>
</feature>
<dbReference type="FunFam" id="3.90.550.10:FF:000092">
    <property type="entry name" value="Glycogenin 2"/>
    <property type="match status" value="1"/>
</dbReference>
<dbReference type="Pfam" id="PF01501">
    <property type="entry name" value="Glyco_transf_8"/>
    <property type="match status" value="1"/>
</dbReference>
<dbReference type="EMBL" id="ML121556">
    <property type="protein sequence ID" value="RPB21946.1"/>
    <property type="molecule type" value="Genomic_DNA"/>
</dbReference>
<gene>
    <name evidence="15" type="ORF">L211DRAFT_851159</name>
</gene>
<keyword evidence="3" id="KW-0963">Cytoplasm</keyword>
<comment type="similarity">
    <text evidence="9">Belongs to the glycosyltransferase 8 family. Glycogenin subfamily.</text>
</comment>
<dbReference type="InterPro" id="IPR029044">
    <property type="entry name" value="Nucleotide-diphossugar_trans"/>
</dbReference>